<accession>A0A401G8N7</accession>
<name>A0A401G8N7_9APHY</name>
<sequence>MAPLAHTEPIILRLPIELLLLIRSFIPLHSAKTHIAFQSSCGAIRAIYQDDERFWAKVCLASGVGHPRYQPEHPLQNAPWRELAIATTNHRLKCPFPPCRDNFHLGTDDVSGPVLSPTVVQRDKIACEGFLTWFEFDMEYFELNRIYNCEASNTRGGPVTNFYEDHNVLACTFATNPPLLLINIDILGIDTVAVTNPGGVTVGDVFKIMYDAFISTPSFTLSEFVSLYRTNRELFTCFIKFDWLETTTLQKVLDHARLLESQGEITDPQMLQYMETIEAAFGGFAQNVAVADVWQLLHTGTWTIERLIKRFAEMIPCVRKESWFTDLEMHQDMTDIVQHLQFCGLKQTAPGSVKFVAQWQYDGDEEDD</sequence>
<dbReference type="EMBL" id="BFAD01000001">
    <property type="protein sequence ID" value="GBE78518.1"/>
    <property type="molecule type" value="Genomic_DNA"/>
</dbReference>
<gene>
    <name evidence="1" type="ORF">SCP_0114070</name>
</gene>
<dbReference type="RefSeq" id="XP_027609431.1">
    <property type="nucleotide sequence ID" value="XM_027753630.1"/>
</dbReference>
<dbReference type="Proteomes" id="UP000287166">
    <property type="component" value="Unassembled WGS sequence"/>
</dbReference>
<dbReference type="GeneID" id="38775435"/>
<evidence type="ECO:0000313" key="2">
    <source>
        <dbReference type="Proteomes" id="UP000287166"/>
    </source>
</evidence>
<reference evidence="1 2" key="1">
    <citation type="journal article" date="2018" name="Sci. Rep.">
        <title>Genome sequence of the cauliflower mushroom Sparassis crispa (Hanabiratake) and its association with beneficial usage.</title>
        <authorList>
            <person name="Kiyama R."/>
            <person name="Furutani Y."/>
            <person name="Kawaguchi K."/>
            <person name="Nakanishi T."/>
        </authorList>
    </citation>
    <scope>NUCLEOTIDE SEQUENCE [LARGE SCALE GENOMIC DNA]</scope>
</reference>
<organism evidence="1 2">
    <name type="scientific">Sparassis crispa</name>
    <dbReference type="NCBI Taxonomy" id="139825"/>
    <lineage>
        <taxon>Eukaryota</taxon>
        <taxon>Fungi</taxon>
        <taxon>Dikarya</taxon>
        <taxon>Basidiomycota</taxon>
        <taxon>Agaricomycotina</taxon>
        <taxon>Agaricomycetes</taxon>
        <taxon>Polyporales</taxon>
        <taxon>Sparassidaceae</taxon>
        <taxon>Sparassis</taxon>
    </lineage>
</organism>
<protein>
    <submittedName>
        <fullName evidence="1">Uncharacterized protein</fullName>
    </submittedName>
</protein>
<keyword evidence="2" id="KW-1185">Reference proteome</keyword>
<dbReference type="AlphaFoldDB" id="A0A401G8N7"/>
<evidence type="ECO:0000313" key="1">
    <source>
        <dbReference type="EMBL" id="GBE78518.1"/>
    </source>
</evidence>
<dbReference type="InParanoid" id="A0A401G8N7"/>
<proteinExistence type="predicted"/>
<comment type="caution">
    <text evidence="1">The sequence shown here is derived from an EMBL/GenBank/DDBJ whole genome shotgun (WGS) entry which is preliminary data.</text>
</comment>